<evidence type="ECO:0000313" key="4">
    <source>
        <dbReference type="Proteomes" id="UP000709466"/>
    </source>
</evidence>
<evidence type="ECO:0000313" key="3">
    <source>
        <dbReference type="EMBL" id="NIY71499.1"/>
    </source>
</evidence>
<protein>
    <submittedName>
        <fullName evidence="3">Glycosyltransferase family 4 protein</fullName>
    </submittedName>
</protein>
<comment type="caution">
    <text evidence="3">The sequence shown here is derived from an EMBL/GenBank/DDBJ whole genome shotgun (WGS) entry which is preliminary data.</text>
</comment>
<organism evidence="3 4">
    <name type="scientific">Marivivens donghaensis</name>
    <dbReference type="NCBI Taxonomy" id="1699413"/>
    <lineage>
        <taxon>Bacteria</taxon>
        <taxon>Pseudomonadati</taxon>
        <taxon>Pseudomonadota</taxon>
        <taxon>Alphaproteobacteria</taxon>
        <taxon>Rhodobacterales</taxon>
        <taxon>Paracoccaceae</taxon>
        <taxon>Marivivens group</taxon>
        <taxon>Marivivens</taxon>
    </lineage>
</organism>
<sequence>MLMDRAGGQAFEKAVTTGEWGRTDLQSYLARRKRHEVRAAHSLVRRHRIGRGRHGRLVPLLTTYLPENSELYLIGHQNLDEATLQALDVGFGGNINVMIHDTIPLDYPETQRQRVVERFEDAIKAVSKHAARVICISDFAAERVKQHLEKAGNVPEIVVSHLGVDRPNPKFAEVPKHIDLSDDYFVIAGTIEPRKNHMLLLEVWQSLDPENRPRLFVCGSRGWLNKTVFDRLDRGIKGVEEYPDLTDGALAAVIHGSRALLCPSLVEGFGLTPVEAASMGVPVICSNIPVFREILGDYADYRDPRDNFSWRTAVNEIMGVSREEHVTAFVPSTWEQHFSKVLGIKSAHAKPEQ</sequence>
<keyword evidence="4" id="KW-1185">Reference proteome</keyword>
<feature type="domain" description="Glycosyl transferase family 1" evidence="2">
    <location>
        <begin position="178"/>
        <end position="299"/>
    </location>
</feature>
<dbReference type="PANTHER" id="PTHR46401:SF2">
    <property type="entry name" value="GLYCOSYLTRANSFERASE WBBK-RELATED"/>
    <property type="match status" value="1"/>
</dbReference>
<accession>A0ABX0VX71</accession>
<dbReference type="InterPro" id="IPR001296">
    <property type="entry name" value="Glyco_trans_1"/>
</dbReference>
<gene>
    <name evidence="3" type="ORF">HCZ30_03505</name>
</gene>
<dbReference type="Pfam" id="PF00534">
    <property type="entry name" value="Glycos_transf_1"/>
    <property type="match status" value="1"/>
</dbReference>
<dbReference type="CDD" id="cd03809">
    <property type="entry name" value="GT4_MtfB-like"/>
    <property type="match status" value="1"/>
</dbReference>
<name>A0ABX0VX71_9RHOB</name>
<dbReference type="PANTHER" id="PTHR46401">
    <property type="entry name" value="GLYCOSYLTRANSFERASE WBBK-RELATED"/>
    <property type="match status" value="1"/>
</dbReference>
<keyword evidence="1" id="KW-0808">Transferase</keyword>
<dbReference type="SUPFAM" id="SSF53756">
    <property type="entry name" value="UDP-Glycosyltransferase/glycogen phosphorylase"/>
    <property type="match status" value="1"/>
</dbReference>
<evidence type="ECO:0000256" key="1">
    <source>
        <dbReference type="ARBA" id="ARBA00022679"/>
    </source>
</evidence>
<dbReference type="Proteomes" id="UP000709466">
    <property type="component" value="Unassembled WGS sequence"/>
</dbReference>
<proteinExistence type="predicted"/>
<reference evidence="3 4" key="1">
    <citation type="submission" date="2020-03" db="EMBL/GenBank/DDBJ databases">
        <title>Bacterial isolates of synthetic phycosphere.</title>
        <authorList>
            <person name="Fu H."/>
            <person name="Moran M.A."/>
        </authorList>
    </citation>
    <scope>NUCLEOTIDE SEQUENCE [LARGE SCALE GENOMIC DNA]</scope>
    <source>
        <strain evidence="3 4">HF1</strain>
    </source>
</reference>
<dbReference type="Gene3D" id="3.40.50.2000">
    <property type="entry name" value="Glycogen Phosphorylase B"/>
    <property type="match status" value="1"/>
</dbReference>
<dbReference type="EMBL" id="JAATOP010000002">
    <property type="protein sequence ID" value="NIY71499.1"/>
    <property type="molecule type" value="Genomic_DNA"/>
</dbReference>
<evidence type="ECO:0000259" key="2">
    <source>
        <dbReference type="Pfam" id="PF00534"/>
    </source>
</evidence>